<proteinExistence type="predicted"/>
<dbReference type="Pfam" id="PF04978">
    <property type="entry name" value="MST"/>
    <property type="match status" value="1"/>
</dbReference>
<protein>
    <recommendedName>
        <fullName evidence="3">Mini-circle protein</fullName>
    </recommendedName>
</protein>
<dbReference type="Proteomes" id="UP000638313">
    <property type="component" value="Unassembled WGS sequence"/>
</dbReference>
<dbReference type="InterPro" id="IPR007061">
    <property type="entry name" value="MST-like"/>
</dbReference>
<dbReference type="InterPro" id="IPR034660">
    <property type="entry name" value="DinB/YfiT-like"/>
</dbReference>
<gene>
    <name evidence="1" type="ORF">GCM10010218_15650</name>
</gene>
<keyword evidence="2" id="KW-1185">Reference proteome</keyword>
<dbReference type="SUPFAM" id="SSF109854">
    <property type="entry name" value="DinB/YfiT-like putative metalloenzymes"/>
    <property type="match status" value="1"/>
</dbReference>
<reference evidence="1" key="2">
    <citation type="submission" date="2020-09" db="EMBL/GenBank/DDBJ databases">
        <authorList>
            <person name="Sun Q."/>
            <person name="Ohkuma M."/>
        </authorList>
    </citation>
    <scope>NUCLEOTIDE SEQUENCE</scope>
    <source>
        <strain evidence="1">JCM 4059</strain>
    </source>
</reference>
<dbReference type="Gene3D" id="1.20.120.450">
    <property type="entry name" value="dinb family like domain"/>
    <property type="match status" value="1"/>
</dbReference>
<dbReference type="AlphaFoldDB" id="A0A919B005"/>
<evidence type="ECO:0000313" key="2">
    <source>
        <dbReference type="Proteomes" id="UP000638313"/>
    </source>
</evidence>
<evidence type="ECO:0008006" key="3">
    <source>
        <dbReference type="Google" id="ProtNLM"/>
    </source>
</evidence>
<reference evidence="1" key="1">
    <citation type="journal article" date="2014" name="Int. J. Syst. Evol. Microbiol.">
        <title>Complete genome sequence of Corynebacterium casei LMG S-19264T (=DSM 44701T), isolated from a smear-ripened cheese.</title>
        <authorList>
            <consortium name="US DOE Joint Genome Institute (JGI-PGF)"/>
            <person name="Walter F."/>
            <person name="Albersmeier A."/>
            <person name="Kalinowski J."/>
            <person name="Ruckert C."/>
        </authorList>
    </citation>
    <scope>NUCLEOTIDE SEQUENCE</scope>
    <source>
        <strain evidence="1">JCM 4059</strain>
    </source>
</reference>
<dbReference type="EMBL" id="BNBD01000002">
    <property type="protein sequence ID" value="GHF35297.1"/>
    <property type="molecule type" value="Genomic_DNA"/>
</dbReference>
<name>A0A919B005_9ACTN</name>
<comment type="caution">
    <text evidence="1">The sequence shown here is derived from an EMBL/GenBank/DDBJ whole genome shotgun (WGS) entry which is preliminary data.</text>
</comment>
<accession>A0A919B005</accession>
<evidence type="ECO:0000313" key="1">
    <source>
        <dbReference type="EMBL" id="GHF35297.1"/>
    </source>
</evidence>
<sequence length="176" mass="19696">MNGMTTTTRTSKPPTWDEPTSLATMLDYVRATAIAKCEGLSAEDARRPLLPDSPLMTPCGLIGHLRWVEAFWLEVVFLGGEDRMPWSPEDPDREMRLAQDVPLEKLVAEYEAQGARSREILAAHGLDETARSTVKVLKDGRQPALRWIVLHLIEETARHNGHLDIIRELTDGAKGM</sequence>
<organism evidence="1 2">
    <name type="scientific">Streptomyces mashuensis</name>
    <dbReference type="NCBI Taxonomy" id="33904"/>
    <lineage>
        <taxon>Bacteria</taxon>
        <taxon>Bacillati</taxon>
        <taxon>Actinomycetota</taxon>
        <taxon>Actinomycetes</taxon>
        <taxon>Kitasatosporales</taxon>
        <taxon>Streptomycetaceae</taxon>
        <taxon>Streptomyces</taxon>
    </lineage>
</organism>